<evidence type="ECO:0000313" key="2">
    <source>
        <dbReference type="Proteomes" id="UP001216139"/>
    </source>
</evidence>
<organism evidence="1 2">
    <name type="scientific">Mucilaginibacter jinjuensis</name>
    <dbReference type="NCBI Taxonomy" id="1176721"/>
    <lineage>
        <taxon>Bacteria</taxon>
        <taxon>Pseudomonadati</taxon>
        <taxon>Bacteroidota</taxon>
        <taxon>Sphingobacteriia</taxon>
        <taxon>Sphingobacteriales</taxon>
        <taxon>Sphingobacteriaceae</taxon>
        <taxon>Mucilaginibacter</taxon>
    </lineage>
</organism>
<dbReference type="RefSeq" id="WP_273631986.1">
    <property type="nucleotide sequence ID" value="NZ_CP117167.1"/>
</dbReference>
<dbReference type="Pfam" id="PF21983">
    <property type="entry name" value="NikA-like"/>
    <property type="match status" value="1"/>
</dbReference>
<sequence length="111" mass="12419">MGRPTLNEEEKRVIQVNIRLTIDENKIACKYAEASGLSSANWIRIRAFTGRFPAIKLSPVDASLYQELHKIGINLNQAVKQLHTGKLSPAYLNILTALMKTQGEILNCLLK</sequence>
<gene>
    <name evidence="1" type="ORF">PQO05_06990</name>
</gene>
<dbReference type="InterPro" id="IPR053842">
    <property type="entry name" value="NikA-like"/>
</dbReference>
<name>A0ABY7TAZ8_9SPHI</name>
<protein>
    <recommendedName>
        <fullName evidence="3">Mobilization protein MobC</fullName>
    </recommendedName>
</protein>
<dbReference type="EMBL" id="CP117167">
    <property type="protein sequence ID" value="WCT13680.1"/>
    <property type="molecule type" value="Genomic_DNA"/>
</dbReference>
<keyword evidence="2" id="KW-1185">Reference proteome</keyword>
<evidence type="ECO:0000313" key="1">
    <source>
        <dbReference type="EMBL" id="WCT13680.1"/>
    </source>
</evidence>
<evidence type="ECO:0008006" key="3">
    <source>
        <dbReference type="Google" id="ProtNLM"/>
    </source>
</evidence>
<proteinExistence type="predicted"/>
<accession>A0ABY7TAZ8</accession>
<reference evidence="1 2" key="1">
    <citation type="submission" date="2023-02" db="EMBL/GenBank/DDBJ databases">
        <title>Genome sequence of Mucilaginibacter jinjuensis strain KACC 16571.</title>
        <authorList>
            <person name="Kim S."/>
            <person name="Heo J."/>
            <person name="Kwon S.-W."/>
        </authorList>
    </citation>
    <scope>NUCLEOTIDE SEQUENCE [LARGE SCALE GENOMIC DNA]</scope>
    <source>
        <strain evidence="1 2">KACC 16571</strain>
    </source>
</reference>
<dbReference type="Proteomes" id="UP001216139">
    <property type="component" value="Chromosome"/>
</dbReference>